<name>A0A811V091_CERCA</name>
<dbReference type="Proteomes" id="UP000606786">
    <property type="component" value="Unassembled WGS sequence"/>
</dbReference>
<evidence type="ECO:0000256" key="1">
    <source>
        <dbReference type="SAM" id="MobiDB-lite"/>
    </source>
</evidence>
<comment type="caution">
    <text evidence="2">The sequence shown here is derived from an EMBL/GenBank/DDBJ whole genome shotgun (WGS) entry which is preliminary data.</text>
</comment>
<feature type="region of interest" description="Disordered" evidence="1">
    <location>
        <begin position="39"/>
        <end position="60"/>
    </location>
</feature>
<reference evidence="2" key="1">
    <citation type="submission" date="2020-11" db="EMBL/GenBank/DDBJ databases">
        <authorList>
            <person name="Whitehead M."/>
        </authorList>
    </citation>
    <scope>NUCLEOTIDE SEQUENCE</scope>
    <source>
        <strain evidence="2">EGII</strain>
    </source>
</reference>
<protein>
    <submittedName>
        <fullName evidence="2">(Mediterranean fruit fly) hypothetical protein</fullName>
    </submittedName>
</protein>
<organism evidence="2 3">
    <name type="scientific">Ceratitis capitata</name>
    <name type="common">Mediterranean fruit fly</name>
    <name type="synonym">Tephritis capitata</name>
    <dbReference type="NCBI Taxonomy" id="7213"/>
    <lineage>
        <taxon>Eukaryota</taxon>
        <taxon>Metazoa</taxon>
        <taxon>Ecdysozoa</taxon>
        <taxon>Arthropoda</taxon>
        <taxon>Hexapoda</taxon>
        <taxon>Insecta</taxon>
        <taxon>Pterygota</taxon>
        <taxon>Neoptera</taxon>
        <taxon>Endopterygota</taxon>
        <taxon>Diptera</taxon>
        <taxon>Brachycera</taxon>
        <taxon>Muscomorpha</taxon>
        <taxon>Tephritoidea</taxon>
        <taxon>Tephritidae</taxon>
        <taxon>Ceratitis</taxon>
        <taxon>Ceratitis</taxon>
    </lineage>
</organism>
<keyword evidence="3" id="KW-1185">Reference proteome</keyword>
<evidence type="ECO:0000313" key="3">
    <source>
        <dbReference type="Proteomes" id="UP000606786"/>
    </source>
</evidence>
<sequence>MKLKECMREPNSAPVRVMMVLNFDINNYSGCRRSSSSFVEQMDKRSGYGSQPEDFLDSLH</sequence>
<dbReference type="AlphaFoldDB" id="A0A811V091"/>
<dbReference type="EMBL" id="CAJHJT010000034">
    <property type="protein sequence ID" value="CAD7004281.1"/>
    <property type="molecule type" value="Genomic_DNA"/>
</dbReference>
<accession>A0A811V091</accession>
<proteinExistence type="predicted"/>
<evidence type="ECO:0000313" key="2">
    <source>
        <dbReference type="EMBL" id="CAD7004281.1"/>
    </source>
</evidence>
<gene>
    <name evidence="2" type="ORF">CCAP1982_LOCUS12701</name>
</gene>